<keyword evidence="6" id="KW-0804">Transcription</keyword>
<feature type="binding site" evidence="7">
    <location>
        <position position="155"/>
    </location>
    <ligand>
        <name>Zn(2+)</name>
        <dbReference type="ChEBI" id="CHEBI:29105"/>
    </ligand>
</feature>
<dbReference type="GO" id="GO:0003700">
    <property type="term" value="F:DNA-binding transcription factor activity"/>
    <property type="evidence" value="ECO:0007669"/>
    <property type="project" value="InterPro"/>
</dbReference>
<keyword evidence="7" id="KW-0479">Metal-binding</keyword>
<gene>
    <name evidence="10" type="ORF">C7K55_07600</name>
</gene>
<proteinExistence type="inferred from homology"/>
<keyword evidence="2" id="KW-0678">Repressor</keyword>
<dbReference type="GO" id="GO:1900376">
    <property type="term" value="P:regulation of secondary metabolite biosynthetic process"/>
    <property type="evidence" value="ECO:0007669"/>
    <property type="project" value="TreeGrafter"/>
</dbReference>
<evidence type="ECO:0000256" key="1">
    <source>
        <dbReference type="ARBA" id="ARBA00007957"/>
    </source>
</evidence>
<dbReference type="InterPro" id="IPR002481">
    <property type="entry name" value="FUR"/>
</dbReference>
<dbReference type="EMBL" id="PXXO01000007">
    <property type="protein sequence ID" value="PSJ05192.1"/>
    <property type="molecule type" value="Genomic_DNA"/>
</dbReference>
<evidence type="ECO:0000313" key="10">
    <source>
        <dbReference type="EMBL" id="PSJ05192.1"/>
    </source>
</evidence>
<dbReference type="PANTHER" id="PTHR33202:SF19">
    <property type="entry name" value="FERRIC UPTAKE REGULATION PROTEIN"/>
    <property type="match status" value="1"/>
</dbReference>
<sequence>MTARLSPGAQPPPATLPAGGDGLRSSLHDRGQRLTPQRQRVLALFERIGEGSHLGAEEVHQRLLRSEERVSLATVYRTLRLLSSMGLLQELELPEGGRRFELASDAHRDHHHLVCVRCGRTEEFENSAVLQAGERAAGGYGFRLLECVLNVRALCPSCAAAE</sequence>
<evidence type="ECO:0000256" key="3">
    <source>
        <dbReference type="ARBA" id="ARBA00022833"/>
    </source>
</evidence>
<feature type="binding site" evidence="7">
    <location>
        <position position="115"/>
    </location>
    <ligand>
        <name>Zn(2+)</name>
        <dbReference type="ChEBI" id="CHEBI:29105"/>
    </ligand>
</feature>
<evidence type="ECO:0000256" key="5">
    <source>
        <dbReference type="ARBA" id="ARBA00023125"/>
    </source>
</evidence>
<name>A0A2P7MVH3_9CYAN</name>
<dbReference type="InterPro" id="IPR036388">
    <property type="entry name" value="WH-like_DNA-bd_sf"/>
</dbReference>
<comment type="similarity">
    <text evidence="1">Belongs to the Fur family.</text>
</comment>
<evidence type="ECO:0000256" key="6">
    <source>
        <dbReference type="ARBA" id="ARBA00023163"/>
    </source>
</evidence>
<dbReference type="SUPFAM" id="SSF46785">
    <property type="entry name" value="Winged helix' DNA-binding domain"/>
    <property type="match status" value="1"/>
</dbReference>
<dbReference type="Pfam" id="PF01475">
    <property type="entry name" value="FUR"/>
    <property type="match status" value="1"/>
</dbReference>
<feature type="binding site" evidence="8">
    <location>
        <position position="107"/>
    </location>
    <ligand>
        <name>Fe cation</name>
        <dbReference type="ChEBI" id="CHEBI:24875"/>
    </ligand>
</feature>
<keyword evidence="8" id="KW-0408">Iron</keyword>
<dbReference type="Proteomes" id="UP000243002">
    <property type="component" value="Unassembled WGS sequence"/>
</dbReference>
<feature type="binding site" evidence="7">
    <location>
        <position position="158"/>
    </location>
    <ligand>
        <name>Zn(2+)</name>
        <dbReference type="ChEBI" id="CHEBI:29105"/>
    </ligand>
</feature>
<dbReference type="GO" id="GO:0000976">
    <property type="term" value="F:transcription cis-regulatory region binding"/>
    <property type="evidence" value="ECO:0007669"/>
    <property type="project" value="TreeGrafter"/>
</dbReference>
<dbReference type="Gene3D" id="3.30.1490.190">
    <property type="match status" value="1"/>
</dbReference>
<keyword evidence="11" id="KW-1185">Reference proteome</keyword>
<dbReference type="Gene3D" id="1.10.10.10">
    <property type="entry name" value="Winged helix-like DNA-binding domain superfamily/Winged helix DNA-binding domain"/>
    <property type="match status" value="1"/>
</dbReference>
<protein>
    <submittedName>
        <fullName evidence="10">Transcriptional repressor</fullName>
    </submittedName>
</protein>
<evidence type="ECO:0000256" key="2">
    <source>
        <dbReference type="ARBA" id="ARBA00022491"/>
    </source>
</evidence>
<dbReference type="GO" id="GO:0008270">
    <property type="term" value="F:zinc ion binding"/>
    <property type="evidence" value="ECO:0007669"/>
    <property type="project" value="TreeGrafter"/>
</dbReference>
<dbReference type="CDD" id="cd07153">
    <property type="entry name" value="Fur_like"/>
    <property type="match status" value="1"/>
</dbReference>
<dbReference type="GO" id="GO:0045892">
    <property type="term" value="P:negative regulation of DNA-templated transcription"/>
    <property type="evidence" value="ECO:0007669"/>
    <property type="project" value="TreeGrafter"/>
</dbReference>
<comment type="cofactor">
    <cofactor evidence="8">
        <name>Mn(2+)</name>
        <dbReference type="ChEBI" id="CHEBI:29035"/>
    </cofactor>
    <cofactor evidence="8">
        <name>Fe(2+)</name>
        <dbReference type="ChEBI" id="CHEBI:29033"/>
    </cofactor>
    <text evidence="8">Binds 1 Mn(2+) or Fe(2+) ion per subunit.</text>
</comment>
<keyword evidence="5" id="KW-0238">DNA-binding</keyword>
<comment type="caution">
    <text evidence="10">The sequence shown here is derived from an EMBL/GenBank/DDBJ whole genome shotgun (WGS) entry which is preliminary data.</text>
</comment>
<feature type="region of interest" description="Disordered" evidence="9">
    <location>
        <begin position="1"/>
        <end position="32"/>
    </location>
</feature>
<evidence type="ECO:0000256" key="9">
    <source>
        <dbReference type="SAM" id="MobiDB-lite"/>
    </source>
</evidence>
<evidence type="ECO:0000313" key="11">
    <source>
        <dbReference type="Proteomes" id="UP000243002"/>
    </source>
</evidence>
<evidence type="ECO:0000256" key="7">
    <source>
        <dbReference type="PIRSR" id="PIRSR602481-1"/>
    </source>
</evidence>
<evidence type="ECO:0000256" key="8">
    <source>
        <dbReference type="PIRSR" id="PIRSR602481-2"/>
    </source>
</evidence>
<comment type="cofactor">
    <cofactor evidence="7">
        <name>Zn(2+)</name>
        <dbReference type="ChEBI" id="CHEBI:29105"/>
    </cofactor>
    <text evidence="7">Binds 1 zinc ion per subunit.</text>
</comment>
<organism evidence="10 11">
    <name type="scientific">Cyanobium usitatum str. Tous</name>
    <dbReference type="NCBI Taxonomy" id="2116684"/>
    <lineage>
        <taxon>Bacteria</taxon>
        <taxon>Bacillati</taxon>
        <taxon>Cyanobacteriota</taxon>
        <taxon>Cyanophyceae</taxon>
        <taxon>Synechococcales</taxon>
        <taxon>Prochlorococcaceae</taxon>
        <taxon>Cyanobium</taxon>
    </lineage>
</organism>
<evidence type="ECO:0000256" key="4">
    <source>
        <dbReference type="ARBA" id="ARBA00023015"/>
    </source>
</evidence>
<reference evidence="10 11" key="1">
    <citation type="journal article" date="2018" name="Environ. Microbiol.">
        <title>Ecological and genomic features of two widespread freshwater picocyanobacteria.</title>
        <authorList>
            <person name="Cabello-Yeves P.J."/>
            <person name="Picazo A."/>
            <person name="Camacho A."/>
            <person name="Callieri C."/>
            <person name="Rosselli R."/>
            <person name="Roda-Garcia J.J."/>
            <person name="Coutinho F.H."/>
            <person name="Rodriguez-Valera F."/>
        </authorList>
    </citation>
    <scope>NUCLEOTIDE SEQUENCE [LARGE SCALE GENOMIC DNA]</scope>
    <source>
        <strain evidence="10 11">Tous</strain>
    </source>
</reference>
<dbReference type="PANTHER" id="PTHR33202">
    <property type="entry name" value="ZINC UPTAKE REGULATION PROTEIN"/>
    <property type="match status" value="1"/>
</dbReference>
<dbReference type="AlphaFoldDB" id="A0A2P7MVH3"/>
<accession>A0A2P7MVH3</accession>
<dbReference type="InterPro" id="IPR043135">
    <property type="entry name" value="Fur_C"/>
</dbReference>
<feature type="binding site" evidence="7">
    <location>
        <position position="118"/>
    </location>
    <ligand>
        <name>Zn(2+)</name>
        <dbReference type="ChEBI" id="CHEBI:29105"/>
    </ligand>
</feature>
<dbReference type="InterPro" id="IPR036390">
    <property type="entry name" value="WH_DNA-bd_sf"/>
</dbReference>
<dbReference type="OrthoDB" id="8659436at2"/>
<dbReference type="RefSeq" id="WP_106502817.1">
    <property type="nucleotide sequence ID" value="NZ_PXXO01000007.1"/>
</dbReference>
<keyword evidence="4" id="KW-0805">Transcription regulation</keyword>
<keyword evidence="3 7" id="KW-0862">Zinc</keyword>